<dbReference type="PIRSF" id="PIRSF012337">
    <property type="entry name" value="gp45"/>
    <property type="match status" value="1"/>
</dbReference>
<gene>
    <name evidence="2" type="ORF">DY940_30190</name>
</gene>
<dbReference type="Pfam" id="PF06890">
    <property type="entry name" value="Phage_Mu_Gp45"/>
    <property type="match status" value="1"/>
</dbReference>
<evidence type="ECO:0000313" key="2">
    <source>
        <dbReference type="EMBL" id="RTS40272.1"/>
    </source>
</evidence>
<evidence type="ECO:0000259" key="1">
    <source>
        <dbReference type="Pfam" id="PF06890"/>
    </source>
</evidence>
<proteinExistence type="predicted"/>
<name>A0ABD7JW87_PSEAI</name>
<comment type="caution">
    <text evidence="2">The sequence shown here is derived from an EMBL/GenBank/DDBJ whole genome shotgun (WGS) entry which is preliminary data.</text>
</comment>
<dbReference type="EMBL" id="RXTL01000044">
    <property type="protein sequence ID" value="RTS40272.1"/>
    <property type="molecule type" value="Genomic_DNA"/>
</dbReference>
<dbReference type="Proteomes" id="UP000276985">
    <property type="component" value="Unassembled WGS sequence"/>
</dbReference>
<dbReference type="AlphaFoldDB" id="A0ABD7JW87"/>
<dbReference type="InterPro" id="IPR014462">
    <property type="entry name" value="Phage_Mu_Gp45"/>
</dbReference>
<organism evidence="2 3">
    <name type="scientific">Pseudomonas aeruginosa</name>
    <dbReference type="NCBI Taxonomy" id="287"/>
    <lineage>
        <taxon>Bacteria</taxon>
        <taxon>Pseudomonadati</taxon>
        <taxon>Pseudomonadota</taxon>
        <taxon>Gammaproteobacteria</taxon>
        <taxon>Pseudomonadales</taxon>
        <taxon>Pseudomonadaceae</taxon>
        <taxon>Pseudomonas</taxon>
    </lineage>
</organism>
<dbReference type="RefSeq" id="WP_003117257.1">
    <property type="nucleotide sequence ID" value="NZ_CAADKR010000757.1"/>
</dbReference>
<reference evidence="2 3" key="1">
    <citation type="submission" date="2018-12" db="EMBL/GenBank/DDBJ databases">
        <title>Pseudomonas aeruginosa Diversity Panel.</title>
        <authorList>
            <person name="Snesrud E."/>
            <person name="Mcgann P."/>
        </authorList>
    </citation>
    <scope>NUCLEOTIDE SEQUENCE [LARGE SCALE GENOMIC DNA]</scope>
    <source>
        <strain evidence="2 3">MRSN6241</strain>
    </source>
</reference>
<feature type="domain" description="Bacteriophage Mu Gp45 N-terminal" evidence="1">
    <location>
        <begin position="20"/>
        <end position="83"/>
    </location>
</feature>
<sequence length="174" mass="18894">MMREAAAAERRNFRQAFRAVAARNTHGTLIGVDMQGLAGESVTGELFQHYGFTSAPLAGAEFIAIPVGGNSKHTVVVASEDGRYRLQVKDGEVALYTDEGDYVHMKRGRVVEVVTETLLVTAGTKVRFETPLIEATGNIKADGDVSDHTRSMQVDRDLYNVHKHGSGPIPSPQQ</sequence>
<protein>
    <submittedName>
        <fullName evidence="2">Baseplate assembly protein</fullName>
    </submittedName>
</protein>
<accession>A0ABD7JW87</accession>
<evidence type="ECO:0000313" key="3">
    <source>
        <dbReference type="Proteomes" id="UP000276985"/>
    </source>
</evidence>
<dbReference type="InterPro" id="IPR053861">
    <property type="entry name" value="Phage_Mu_Gp45_N"/>
</dbReference>